<dbReference type="AlphaFoldDB" id="A0AAC8ZNS2"/>
<evidence type="ECO:0000313" key="3">
    <source>
        <dbReference type="Proteomes" id="UP000029558"/>
    </source>
</evidence>
<accession>A0AAC8ZNS2</accession>
<name>A0AAC8ZNS2_PISSA</name>
<reference evidence="2 3" key="1">
    <citation type="journal article" date="2014" name="Genome Announc.">
        <title>Comparative Genome Analysis of Two Isolates of the Fish Pathogen Piscirickettsia salmonis from Different Hosts Reveals Major Differences in Virulence-Associated Secretion Systems.</title>
        <authorList>
            <person name="Bohle H."/>
            <person name="Henriquez P."/>
            <person name="Grothusen H."/>
            <person name="Navas E."/>
            <person name="Sandoval A."/>
            <person name="Bustamante F."/>
            <person name="Bustos P."/>
            <person name="Mancilla M."/>
        </authorList>
    </citation>
    <scope>NUCLEOTIDE SEQUENCE [LARGE SCALE GENOMIC DNA]</scope>
    <source>
        <strain evidence="3">B1-32597</strain>
    </source>
</reference>
<dbReference type="RefSeq" id="WP_017378198.1">
    <property type="nucleotide sequence ID" value="NZ_CP012508.1"/>
</dbReference>
<feature type="region of interest" description="Disordered" evidence="1">
    <location>
        <begin position="246"/>
        <end position="267"/>
    </location>
</feature>
<dbReference type="Proteomes" id="UP000029558">
    <property type="component" value="Chromosome"/>
</dbReference>
<dbReference type="EMBL" id="CP012508">
    <property type="protein sequence ID" value="ALB22127.1"/>
    <property type="molecule type" value="Genomic_DNA"/>
</dbReference>
<sequence length="304" mass="34970">MSNFIRPEHFDFAVIATLEYGESPEKSRARVALASTHTPDIQQRTLDTFGRIFVQYINKETKAENKLQKTLSLLNILSEYIFIHLPKNLSKKELQKHIFSQFIQTEQTTYQQAKDKQNPESMSKSYILGVVAWYTLHRLNYNIVETEESAMQQLSRVMDSAKNLFSSPEKRYQHKIHLVQEAGAIDFDPIFTDPTFTNYIISKKILQLSPSHITRPRYTLSALMKAETAWTSKRFEDLRHAKAQYEARSSAQRDPLPLAAPAKQEVKKPRDISHLFLDNHAEDNTQQSGSWSDALPSLGSCHVL</sequence>
<gene>
    <name evidence="2" type="ORF">KU39_944</name>
</gene>
<protein>
    <submittedName>
        <fullName evidence="2">Uncharacterized protein</fullName>
    </submittedName>
</protein>
<proteinExistence type="predicted"/>
<evidence type="ECO:0000313" key="2">
    <source>
        <dbReference type="EMBL" id="ALB22127.1"/>
    </source>
</evidence>
<evidence type="ECO:0000256" key="1">
    <source>
        <dbReference type="SAM" id="MobiDB-lite"/>
    </source>
</evidence>
<organism evidence="2 3">
    <name type="scientific">Piscirickettsia salmonis</name>
    <dbReference type="NCBI Taxonomy" id="1238"/>
    <lineage>
        <taxon>Bacteria</taxon>
        <taxon>Pseudomonadati</taxon>
        <taxon>Pseudomonadota</taxon>
        <taxon>Gammaproteobacteria</taxon>
        <taxon>Thiotrichales</taxon>
        <taxon>Piscirickettsiaceae</taxon>
        <taxon>Piscirickettsia</taxon>
    </lineage>
</organism>